<dbReference type="EMBL" id="JACIIG010000001">
    <property type="protein sequence ID" value="MBB4566184.1"/>
    <property type="molecule type" value="Genomic_DNA"/>
</dbReference>
<sequence length="129" mass="12904">MTKSMSFSATIRPLTLFVAGTLGGAGVALAAAASHGGDAHFLGSASTMCLAHAPALLALYAGYDRIRTAPVAAVLLGLGTLVFAGDLVGRHFGGNSLFPLAAPTGGLGMIAGWAVVALGAFFKKRTMEV</sequence>
<dbReference type="AlphaFoldDB" id="A0A7W6ZP94"/>
<dbReference type="InterPro" id="IPR006696">
    <property type="entry name" value="DUF423"/>
</dbReference>
<keyword evidence="1" id="KW-1133">Transmembrane helix</keyword>
<feature type="chain" id="PRO_5030694843" evidence="2">
    <location>
        <begin position="31"/>
        <end position="129"/>
    </location>
</feature>
<name>A0A7W6ZP94_9HYPH</name>
<dbReference type="Proteomes" id="UP000543836">
    <property type="component" value="Unassembled WGS sequence"/>
</dbReference>
<protein>
    <submittedName>
        <fullName evidence="3">Uncharacterized membrane protein YgdD (TMEM256/DUF423 family)</fullName>
    </submittedName>
</protein>
<evidence type="ECO:0000256" key="2">
    <source>
        <dbReference type="SAM" id="SignalP"/>
    </source>
</evidence>
<keyword evidence="4" id="KW-1185">Reference proteome</keyword>
<evidence type="ECO:0000256" key="1">
    <source>
        <dbReference type="SAM" id="Phobius"/>
    </source>
</evidence>
<proteinExistence type="predicted"/>
<dbReference type="Pfam" id="PF04241">
    <property type="entry name" value="DUF423"/>
    <property type="match status" value="1"/>
</dbReference>
<keyword evidence="2" id="KW-0732">Signal</keyword>
<organism evidence="3 4">
    <name type="scientific">Rhizobium leucaenae</name>
    <dbReference type="NCBI Taxonomy" id="29450"/>
    <lineage>
        <taxon>Bacteria</taxon>
        <taxon>Pseudomonadati</taxon>
        <taxon>Pseudomonadota</taxon>
        <taxon>Alphaproteobacteria</taxon>
        <taxon>Hyphomicrobiales</taxon>
        <taxon>Rhizobiaceae</taxon>
        <taxon>Rhizobium/Agrobacterium group</taxon>
        <taxon>Rhizobium</taxon>
    </lineage>
</organism>
<comment type="caution">
    <text evidence="3">The sequence shown here is derived from an EMBL/GenBank/DDBJ whole genome shotgun (WGS) entry which is preliminary data.</text>
</comment>
<feature type="transmembrane region" description="Helical" evidence="1">
    <location>
        <begin position="100"/>
        <end position="122"/>
    </location>
</feature>
<accession>A0A7W6ZP94</accession>
<keyword evidence="1" id="KW-0472">Membrane</keyword>
<feature type="signal peptide" evidence="2">
    <location>
        <begin position="1"/>
        <end position="30"/>
    </location>
</feature>
<keyword evidence="1" id="KW-0812">Transmembrane</keyword>
<reference evidence="3 4" key="1">
    <citation type="submission" date="2020-08" db="EMBL/GenBank/DDBJ databases">
        <title>Genomic Encyclopedia of Type Strains, Phase IV (KMG-V): Genome sequencing to study the core and pangenomes of soil and plant-associated prokaryotes.</title>
        <authorList>
            <person name="Whitman W."/>
        </authorList>
    </citation>
    <scope>NUCLEOTIDE SEQUENCE [LARGE SCALE GENOMIC DNA]</scope>
    <source>
        <strain evidence="3 4">SEMIA 492</strain>
    </source>
</reference>
<evidence type="ECO:0000313" key="4">
    <source>
        <dbReference type="Proteomes" id="UP000543836"/>
    </source>
</evidence>
<feature type="transmembrane region" description="Helical" evidence="1">
    <location>
        <begin position="68"/>
        <end position="88"/>
    </location>
</feature>
<feature type="transmembrane region" description="Helical" evidence="1">
    <location>
        <begin position="40"/>
        <end position="61"/>
    </location>
</feature>
<evidence type="ECO:0000313" key="3">
    <source>
        <dbReference type="EMBL" id="MBB4566184.1"/>
    </source>
</evidence>
<gene>
    <name evidence="3" type="ORF">GGE60_000272</name>
</gene>